<protein>
    <submittedName>
        <fullName evidence="2">Uncharacterized protein</fullName>
    </submittedName>
</protein>
<dbReference type="Proteomes" id="UP000646827">
    <property type="component" value="Unassembled WGS sequence"/>
</dbReference>
<organism evidence="2 3">
    <name type="scientific">Circinella minor</name>
    <dbReference type="NCBI Taxonomy" id="1195481"/>
    <lineage>
        <taxon>Eukaryota</taxon>
        <taxon>Fungi</taxon>
        <taxon>Fungi incertae sedis</taxon>
        <taxon>Mucoromycota</taxon>
        <taxon>Mucoromycotina</taxon>
        <taxon>Mucoromycetes</taxon>
        <taxon>Mucorales</taxon>
        <taxon>Lichtheimiaceae</taxon>
        <taxon>Circinella</taxon>
    </lineage>
</organism>
<evidence type="ECO:0000256" key="1">
    <source>
        <dbReference type="SAM" id="Phobius"/>
    </source>
</evidence>
<evidence type="ECO:0000313" key="2">
    <source>
        <dbReference type="EMBL" id="KAG2217711.1"/>
    </source>
</evidence>
<gene>
    <name evidence="2" type="ORF">INT45_009074</name>
</gene>
<keyword evidence="3" id="KW-1185">Reference proteome</keyword>
<comment type="caution">
    <text evidence="2">The sequence shown here is derived from an EMBL/GenBank/DDBJ whole genome shotgun (WGS) entry which is preliminary data.</text>
</comment>
<keyword evidence="1" id="KW-1133">Transmembrane helix</keyword>
<feature type="transmembrane region" description="Helical" evidence="1">
    <location>
        <begin position="12"/>
        <end position="42"/>
    </location>
</feature>
<keyword evidence="1" id="KW-0812">Transmembrane</keyword>
<dbReference type="AlphaFoldDB" id="A0A8H7RXI8"/>
<dbReference type="EMBL" id="JAEPRB010000278">
    <property type="protein sequence ID" value="KAG2217711.1"/>
    <property type="molecule type" value="Genomic_DNA"/>
</dbReference>
<name>A0A8H7RXI8_9FUNG</name>
<proteinExistence type="predicted"/>
<accession>A0A8H7RXI8</accession>
<reference evidence="2 3" key="1">
    <citation type="submission" date="2020-12" db="EMBL/GenBank/DDBJ databases">
        <title>Metabolic potential, ecology and presence of endohyphal bacteria is reflected in genomic diversity of Mucoromycotina.</title>
        <authorList>
            <person name="Muszewska A."/>
            <person name="Okrasinska A."/>
            <person name="Steczkiewicz K."/>
            <person name="Drgas O."/>
            <person name="Orlowska M."/>
            <person name="Perlinska-Lenart U."/>
            <person name="Aleksandrzak-Piekarczyk T."/>
            <person name="Szatraj K."/>
            <person name="Zielenkiewicz U."/>
            <person name="Pilsyk S."/>
            <person name="Malc E."/>
            <person name="Mieczkowski P."/>
            <person name="Kruszewska J.S."/>
            <person name="Biernat P."/>
            <person name="Pawlowska J."/>
        </authorList>
    </citation>
    <scope>NUCLEOTIDE SEQUENCE [LARGE SCALE GENOMIC DNA]</scope>
    <source>
        <strain evidence="2 3">CBS 142.35</strain>
    </source>
</reference>
<sequence>MYPTIINVFNQIAQQVVAMVGSLVEAKVEVVLAAMLLLVIFIKIGKAHDRAAVIVSQHQRQKNIISDYYCVPGVTSFNEFKTVENELMASFQPAARKCGILTGQQEWKGCLEQAFSYQLPAV</sequence>
<keyword evidence="1" id="KW-0472">Membrane</keyword>
<evidence type="ECO:0000313" key="3">
    <source>
        <dbReference type="Proteomes" id="UP000646827"/>
    </source>
</evidence>